<evidence type="ECO:0000313" key="3">
    <source>
        <dbReference type="Proteomes" id="UP001215598"/>
    </source>
</evidence>
<feature type="region of interest" description="Disordered" evidence="1">
    <location>
        <begin position="799"/>
        <end position="821"/>
    </location>
</feature>
<evidence type="ECO:0000313" key="2">
    <source>
        <dbReference type="EMBL" id="KAJ7713784.1"/>
    </source>
</evidence>
<feature type="compositionally biased region" description="Low complexity" evidence="1">
    <location>
        <begin position="407"/>
        <end position="428"/>
    </location>
</feature>
<dbReference type="AlphaFoldDB" id="A0AAD7H810"/>
<feature type="region of interest" description="Disordered" evidence="1">
    <location>
        <begin position="738"/>
        <end position="758"/>
    </location>
</feature>
<gene>
    <name evidence="2" type="ORF">B0H16DRAFT_1809272</name>
</gene>
<dbReference type="EMBL" id="JARKIB010000335">
    <property type="protein sequence ID" value="KAJ7713784.1"/>
    <property type="molecule type" value="Genomic_DNA"/>
</dbReference>
<feature type="non-terminal residue" evidence="2">
    <location>
        <position position="1"/>
    </location>
</feature>
<name>A0AAD7H810_9AGAR</name>
<evidence type="ECO:0000256" key="1">
    <source>
        <dbReference type="SAM" id="MobiDB-lite"/>
    </source>
</evidence>
<feature type="compositionally biased region" description="Basic and acidic residues" evidence="1">
    <location>
        <begin position="799"/>
        <end position="808"/>
    </location>
</feature>
<protein>
    <submittedName>
        <fullName evidence="2">Uncharacterized protein</fullName>
    </submittedName>
</protein>
<reference evidence="2" key="1">
    <citation type="submission" date="2023-03" db="EMBL/GenBank/DDBJ databases">
        <title>Massive genome expansion in bonnet fungi (Mycena s.s.) driven by repeated elements and novel gene families across ecological guilds.</title>
        <authorList>
            <consortium name="Lawrence Berkeley National Laboratory"/>
            <person name="Harder C.B."/>
            <person name="Miyauchi S."/>
            <person name="Viragh M."/>
            <person name="Kuo A."/>
            <person name="Thoen E."/>
            <person name="Andreopoulos B."/>
            <person name="Lu D."/>
            <person name="Skrede I."/>
            <person name="Drula E."/>
            <person name="Henrissat B."/>
            <person name="Morin E."/>
            <person name="Kohler A."/>
            <person name="Barry K."/>
            <person name="LaButti K."/>
            <person name="Morin E."/>
            <person name="Salamov A."/>
            <person name="Lipzen A."/>
            <person name="Mereny Z."/>
            <person name="Hegedus B."/>
            <person name="Baldrian P."/>
            <person name="Stursova M."/>
            <person name="Weitz H."/>
            <person name="Taylor A."/>
            <person name="Grigoriev I.V."/>
            <person name="Nagy L.G."/>
            <person name="Martin F."/>
            <person name="Kauserud H."/>
        </authorList>
    </citation>
    <scope>NUCLEOTIDE SEQUENCE</scope>
    <source>
        <strain evidence="2">CBHHK182m</strain>
    </source>
</reference>
<comment type="caution">
    <text evidence="2">The sequence shown here is derived from an EMBL/GenBank/DDBJ whole genome shotgun (WGS) entry which is preliminary data.</text>
</comment>
<keyword evidence="3" id="KW-1185">Reference proteome</keyword>
<organism evidence="2 3">
    <name type="scientific">Mycena metata</name>
    <dbReference type="NCBI Taxonomy" id="1033252"/>
    <lineage>
        <taxon>Eukaryota</taxon>
        <taxon>Fungi</taxon>
        <taxon>Dikarya</taxon>
        <taxon>Basidiomycota</taxon>
        <taxon>Agaricomycotina</taxon>
        <taxon>Agaricomycetes</taxon>
        <taxon>Agaricomycetidae</taxon>
        <taxon>Agaricales</taxon>
        <taxon>Marasmiineae</taxon>
        <taxon>Mycenaceae</taxon>
        <taxon>Mycena</taxon>
    </lineage>
</organism>
<dbReference type="Proteomes" id="UP001215598">
    <property type="component" value="Unassembled WGS sequence"/>
</dbReference>
<accession>A0AAD7H810</accession>
<feature type="region of interest" description="Disordered" evidence="1">
    <location>
        <begin position="405"/>
        <end position="434"/>
    </location>
</feature>
<sequence>MSQPSLSIDQAAPLLFPLCLQKEVLSGEFYIPSEGLDNFIEYRLRPFVHIVMRVVTRDFQHLNGIPPFAPLEHRKLRLWIGILMCHFRLISRTMDYRARRAVLGDIAWASMSMEIPGEAFHMLKLSVFLCNFIGYTSGRRLPSDLDLCILRPLLQSSSHRLLFSGSESDYPAYRTHGSGDLGIVGAHSTALSQNEAPFGCDDYSMTPLPMGYTDSTGVVRDVSNSGAPPSIDPSTFGLDFALVMVLGFPIFLYPSLYLRPLQYRVNCKAPAFLFGPAPIYLRGFLARSSKINLPRNPELLRLMARPGRPDRSAPTNAVFWRTKSRDGIKFSAFCFFVSPTTCALTLSPPHSFLSDVFASRRVFLQNSRAQQFQAPTWWFPWHESATPTIVSFSWRPSSFLGPKNRSRAAASDSKSRSPVSDSPSRAADFTSPGAPGRFAFAGPERFVSDGRVSSPAPEAFKERPNLRSWFATHRLVKDGEYQPAESVPELRTAWDENEAEVESVRERLFCLDHGPRNPDQIHLRPRPIAPEIPEFVLPENPPLPDEIPDSAAPYLNDPSITGRDLDRAKLLFRARQAKRLQERLAAFDNHDAAVALAIEHHELEHTVEYRADLAKWEDEKTARDANVAEFEGARLELEDLLAPLLDRRRALDILIQRRLNVLSESSILRLHLRRLRDEVAYVHEMYMSIDGPSPTLSLGEDMEIFCEAAHLGDPPPGFTYREVRDPFYFPPSDIGPSKPGVPVSAASPFKSAKSKGKERAVDPVVQGVAPASLPNLRKIVLYGPNPDFVPPLFNKKRKASLEGDERPGKSARLINPARSSS</sequence>
<proteinExistence type="predicted"/>